<protein>
    <submittedName>
        <fullName evidence="3">Glycosyltransferase family 1 protein</fullName>
    </submittedName>
</protein>
<dbReference type="InterPro" id="IPR001296">
    <property type="entry name" value="Glyco_trans_1"/>
</dbReference>
<dbReference type="RefSeq" id="WP_407340828.1">
    <property type="nucleotide sequence ID" value="NZ_CP136862.1"/>
</dbReference>
<evidence type="ECO:0000313" key="3">
    <source>
        <dbReference type="EMBL" id="WOJ91234.1"/>
    </source>
</evidence>
<evidence type="ECO:0000313" key="4">
    <source>
        <dbReference type="Proteomes" id="UP001626536"/>
    </source>
</evidence>
<evidence type="ECO:0000256" key="1">
    <source>
        <dbReference type="ARBA" id="ARBA00022679"/>
    </source>
</evidence>
<keyword evidence="1" id="KW-0808">Transferase</keyword>
<organism evidence="3 4">
    <name type="scientific">Methylocapsa polymorpha</name>
    <dbReference type="NCBI Taxonomy" id="3080828"/>
    <lineage>
        <taxon>Bacteria</taxon>
        <taxon>Pseudomonadati</taxon>
        <taxon>Pseudomonadota</taxon>
        <taxon>Alphaproteobacteria</taxon>
        <taxon>Hyphomicrobiales</taxon>
        <taxon>Beijerinckiaceae</taxon>
        <taxon>Methylocapsa</taxon>
    </lineage>
</organism>
<dbReference type="Pfam" id="PF00534">
    <property type="entry name" value="Glycos_transf_1"/>
    <property type="match status" value="1"/>
</dbReference>
<feature type="domain" description="Glycosyl transferase family 1" evidence="2">
    <location>
        <begin position="185"/>
        <end position="335"/>
    </location>
</feature>
<dbReference type="Proteomes" id="UP001626536">
    <property type="component" value="Chromosome"/>
</dbReference>
<gene>
    <name evidence="3" type="ORF">RZS28_08215</name>
</gene>
<reference evidence="3 4" key="1">
    <citation type="submission" date="2023-10" db="EMBL/GenBank/DDBJ databases">
        <title>Novel methanotroph of the genus Methylocapsa from a subarctic wetland.</title>
        <authorList>
            <person name="Belova S.E."/>
            <person name="Oshkin I.Y."/>
            <person name="Miroshnikov K."/>
            <person name="Dedysh S.N."/>
        </authorList>
    </citation>
    <scope>NUCLEOTIDE SEQUENCE [LARGE SCALE GENOMIC DNA]</scope>
    <source>
        <strain evidence="3 4">RX1</strain>
    </source>
</reference>
<evidence type="ECO:0000259" key="2">
    <source>
        <dbReference type="Pfam" id="PF00534"/>
    </source>
</evidence>
<dbReference type="CDD" id="cd03809">
    <property type="entry name" value="GT4_MtfB-like"/>
    <property type="match status" value="1"/>
</dbReference>
<dbReference type="SUPFAM" id="SSF53756">
    <property type="entry name" value="UDP-Glycosyltransferase/glycogen phosphorylase"/>
    <property type="match status" value="1"/>
</dbReference>
<dbReference type="Gene3D" id="3.40.50.2000">
    <property type="entry name" value="Glycogen Phosphorylase B"/>
    <property type="match status" value="2"/>
</dbReference>
<proteinExistence type="predicted"/>
<dbReference type="PANTHER" id="PTHR46401">
    <property type="entry name" value="GLYCOSYLTRANSFERASE WBBK-RELATED"/>
    <property type="match status" value="1"/>
</dbReference>
<keyword evidence="4" id="KW-1185">Reference proteome</keyword>
<accession>A0ABZ0HXV5</accession>
<name>A0ABZ0HXV5_9HYPH</name>
<sequence>MRPRLTINGGFFNQRVTGVQRYAREIVTELDRLLQDDRLKSFLSAKIVAPAGSEFGPPLSAIALERTIGGGPLWHQFVLPFASRGVLLSLCNMGPLVAANHIICIHDLNIFLAPESYSWSYRAYHRVMDPLLARRAVRVATVSSFSARMLSEFGLCQPEKVSVIPNGHEHVRRWRPSLSRYAATEAKRRPFVFVLGSRARHKNVAILLSIAKEIDELGLDILMAGAPCHTFSAIEAQPAPENVRFLGFVSDDDLAALYQTALCFAFPSLTEGFGLPALEALALGCPVIASNAASLPEVCGDAALYADPTSPRDWLDQIKRLQSEPDLAQSLRAKGPGQAKRFSWAKSAELYLDLVISGGQSINARRSTALERL</sequence>
<dbReference type="EMBL" id="CP136862">
    <property type="protein sequence ID" value="WOJ91234.1"/>
    <property type="molecule type" value="Genomic_DNA"/>
</dbReference>
<dbReference type="PANTHER" id="PTHR46401:SF2">
    <property type="entry name" value="GLYCOSYLTRANSFERASE WBBK-RELATED"/>
    <property type="match status" value="1"/>
</dbReference>